<dbReference type="Proteomes" id="UP000236291">
    <property type="component" value="Unassembled WGS sequence"/>
</dbReference>
<sequence>MGRFLLLQVCSNLFVFGASVSKKEVVLFDQVLVAGFMILGLVLFHDRGRWWWISA</sequence>
<organism evidence="2 3">
    <name type="scientific">Trifolium pratense</name>
    <name type="common">Red clover</name>
    <dbReference type="NCBI Taxonomy" id="57577"/>
    <lineage>
        <taxon>Eukaryota</taxon>
        <taxon>Viridiplantae</taxon>
        <taxon>Streptophyta</taxon>
        <taxon>Embryophyta</taxon>
        <taxon>Tracheophyta</taxon>
        <taxon>Spermatophyta</taxon>
        <taxon>Magnoliopsida</taxon>
        <taxon>eudicotyledons</taxon>
        <taxon>Gunneridae</taxon>
        <taxon>Pentapetalae</taxon>
        <taxon>rosids</taxon>
        <taxon>fabids</taxon>
        <taxon>Fabales</taxon>
        <taxon>Fabaceae</taxon>
        <taxon>Papilionoideae</taxon>
        <taxon>50 kb inversion clade</taxon>
        <taxon>NPAAA clade</taxon>
        <taxon>Hologalegina</taxon>
        <taxon>IRL clade</taxon>
        <taxon>Trifolieae</taxon>
        <taxon>Trifolium</taxon>
    </lineage>
</organism>
<dbReference type="AlphaFoldDB" id="A0A2K3JW09"/>
<comment type="caution">
    <text evidence="2">The sequence shown here is derived from an EMBL/GenBank/DDBJ whole genome shotgun (WGS) entry which is preliminary data.</text>
</comment>
<proteinExistence type="predicted"/>
<keyword evidence="1" id="KW-0812">Transmembrane</keyword>
<feature type="non-terminal residue" evidence="2">
    <location>
        <position position="55"/>
    </location>
</feature>
<keyword evidence="1" id="KW-0472">Membrane</keyword>
<keyword evidence="1" id="KW-1133">Transmembrane helix</keyword>
<gene>
    <name evidence="2" type="ORF">L195_g050791</name>
</gene>
<evidence type="ECO:0000313" key="2">
    <source>
        <dbReference type="EMBL" id="PNX58204.1"/>
    </source>
</evidence>
<protein>
    <submittedName>
        <fullName evidence="2">Uncharacterized protein</fullName>
    </submittedName>
</protein>
<reference evidence="2 3" key="2">
    <citation type="journal article" date="2017" name="Front. Plant Sci.">
        <title>Gene Classification and Mining of Molecular Markers Useful in Red Clover (Trifolium pratense) Breeding.</title>
        <authorList>
            <person name="Istvanek J."/>
            <person name="Dluhosova J."/>
            <person name="Dluhos P."/>
            <person name="Patkova L."/>
            <person name="Nedelnik J."/>
            <person name="Repkova J."/>
        </authorList>
    </citation>
    <scope>NUCLEOTIDE SEQUENCE [LARGE SCALE GENOMIC DNA]</scope>
    <source>
        <strain evidence="3">cv. Tatra</strain>
        <tissue evidence="2">Young leaves</tissue>
    </source>
</reference>
<name>A0A2K3JW09_TRIPR</name>
<accession>A0A2K3JW09</accession>
<dbReference type="EMBL" id="ASHM01078074">
    <property type="protein sequence ID" value="PNX58204.1"/>
    <property type="molecule type" value="Genomic_DNA"/>
</dbReference>
<feature type="transmembrane region" description="Helical" evidence="1">
    <location>
        <begin position="27"/>
        <end position="44"/>
    </location>
</feature>
<reference evidence="2 3" key="1">
    <citation type="journal article" date="2014" name="Am. J. Bot.">
        <title>Genome assembly and annotation for red clover (Trifolium pratense; Fabaceae).</title>
        <authorList>
            <person name="Istvanek J."/>
            <person name="Jaros M."/>
            <person name="Krenek A."/>
            <person name="Repkova J."/>
        </authorList>
    </citation>
    <scope>NUCLEOTIDE SEQUENCE [LARGE SCALE GENOMIC DNA]</scope>
    <source>
        <strain evidence="3">cv. Tatra</strain>
        <tissue evidence="2">Young leaves</tissue>
    </source>
</reference>
<evidence type="ECO:0000313" key="3">
    <source>
        <dbReference type="Proteomes" id="UP000236291"/>
    </source>
</evidence>
<evidence type="ECO:0000256" key="1">
    <source>
        <dbReference type="SAM" id="Phobius"/>
    </source>
</evidence>